<evidence type="ECO:0000313" key="1">
    <source>
        <dbReference type="EMBL" id="ACL45247.1"/>
    </source>
</evidence>
<dbReference type="eggNOG" id="COG4636">
    <property type="taxonomic scope" value="Bacteria"/>
</dbReference>
<protein>
    <submittedName>
        <fullName evidence="1">Uncharacterized protein</fullName>
    </submittedName>
</protein>
<dbReference type="KEGG" id="cyn:Cyan7425_2906"/>
<sequence>MVTELARKRFTVQQYHQMLEVGLLREGEPIELIRGEIVYKQENGEEQQEAVDKIGNTSTMIIGRRQAACVKRLNALFHRYIGNQAIVSIQDPVAINRYSEPQPDVCLLKPQSDFYESNHPQATDIFLLDLLGNKG</sequence>
<dbReference type="AlphaFoldDB" id="B8HL15"/>
<dbReference type="PANTHER" id="PTHR35400:SF1">
    <property type="entry name" value="SLR1083 PROTEIN"/>
    <property type="match status" value="1"/>
</dbReference>
<dbReference type="STRING" id="395961.Cyan7425_2906"/>
<dbReference type="EMBL" id="CP001344">
    <property type="protein sequence ID" value="ACL45247.1"/>
    <property type="molecule type" value="Genomic_DNA"/>
</dbReference>
<proteinExistence type="predicted"/>
<dbReference type="OrthoDB" id="509866at2"/>
<gene>
    <name evidence="1" type="ordered locus">Cyan7425_2906</name>
</gene>
<dbReference type="Gene3D" id="3.90.1570.10">
    <property type="entry name" value="tt1808, chain A"/>
    <property type="match status" value="1"/>
</dbReference>
<organism evidence="1">
    <name type="scientific">Cyanothece sp. (strain PCC 7425 / ATCC 29141)</name>
    <dbReference type="NCBI Taxonomy" id="395961"/>
    <lineage>
        <taxon>Bacteria</taxon>
        <taxon>Bacillati</taxon>
        <taxon>Cyanobacteriota</taxon>
        <taxon>Cyanophyceae</taxon>
        <taxon>Gomontiellales</taxon>
        <taxon>Cyanothecaceae</taxon>
        <taxon>Cyanothece</taxon>
    </lineage>
</organism>
<dbReference type="HOGENOM" id="CLU_076312_2_0_3"/>
<name>B8HL15_CYAP4</name>
<dbReference type="InterPro" id="IPR012296">
    <property type="entry name" value="Nuclease_put_TT1808"/>
</dbReference>
<reference evidence="1" key="1">
    <citation type="submission" date="2009-01" db="EMBL/GenBank/DDBJ databases">
        <title>Complete sequence of chromosome Cyanothece sp. PCC 7425.</title>
        <authorList>
            <consortium name="US DOE Joint Genome Institute"/>
            <person name="Lucas S."/>
            <person name="Copeland A."/>
            <person name="Lapidus A."/>
            <person name="Glavina del Rio T."/>
            <person name="Dalin E."/>
            <person name="Tice H."/>
            <person name="Bruce D."/>
            <person name="Goodwin L."/>
            <person name="Pitluck S."/>
            <person name="Sims D."/>
            <person name="Meineke L."/>
            <person name="Brettin T."/>
            <person name="Detter J.C."/>
            <person name="Han C."/>
            <person name="Larimer F."/>
            <person name="Land M."/>
            <person name="Hauser L."/>
            <person name="Kyrpides N."/>
            <person name="Ovchinnikova G."/>
            <person name="Liberton M."/>
            <person name="Stoeckel J."/>
            <person name="Banerjee A."/>
            <person name="Singh A."/>
            <person name="Page L."/>
            <person name="Sato H."/>
            <person name="Zhao L."/>
            <person name="Sherman L."/>
            <person name="Pakrasi H."/>
            <person name="Richardson P."/>
        </authorList>
    </citation>
    <scope>NUCLEOTIDE SEQUENCE</scope>
    <source>
        <strain evidence="1">PCC 7425</strain>
    </source>
</reference>
<dbReference type="PANTHER" id="PTHR35400">
    <property type="entry name" value="SLR1083 PROTEIN"/>
    <property type="match status" value="1"/>
</dbReference>
<accession>B8HL15</accession>